<reference evidence="1" key="1">
    <citation type="submission" date="2023-08" db="EMBL/GenBank/DDBJ databases">
        <authorList>
            <person name="Chen Y."/>
            <person name="Shah S."/>
            <person name="Dougan E. K."/>
            <person name="Thang M."/>
            <person name="Chan C."/>
        </authorList>
    </citation>
    <scope>NUCLEOTIDE SEQUENCE</scope>
</reference>
<proteinExistence type="predicted"/>
<dbReference type="SUPFAM" id="SSF81301">
    <property type="entry name" value="Nucleotidyltransferase"/>
    <property type="match status" value="1"/>
</dbReference>
<name>A0AA36MI43_9DINO</name>
<evidence type="ECO:0000313" key="1">
    <source>
        <dbReference type="EMBL" id="CAJ1373019.1"/>
    </source>
</evidence>
<dbReference type="InterPro" id="IPR043519">
    <property type="entry name" value="NT_sf"/>
</dbReference>
<keyword evidence="2" id="KW-1185">Reference proteome</keyword>
<organism evidence="1 2">
    <name type="scientific">Effrenium voratum</name>
    <dbReference type="NCBI Taxonomy" id="2562239"/>
    <lineage>
        <taxon>Eukaryota</taxon>
        <taxon>Sar</taxon>
        <taxon>Alveolata</taxon>
        <taxon>Dinophyceae</taxon>
        <taxon>Suessiales</taxon>
        <taxon>Symbiodiniaceae</taxon>
        <taxon>Effrenium</taxon>
    </lineage>
</organism>
<gene>
    <name evidence="1" type="ORF">EVOR1521_LOCUS2971</name>
</gene>
<dbReference type="AlphaFoldDB" id="A0AA36MI43"/>
<comment type="caution">
    <text evidence="1">The sequence shown here is derived from an EMBL/GenBank/DDBJ whole genome shotgun (WGS) entry which is preliminary data.</text>
</comment>
<evidence type="ECO:0000313" key="2">
    <source>
        <dbReference type="Proteomes" id="UP001178507"/>
    </source>
</evidence>
<dbReference type="EMBL" id="CAUJNA010000170">
    <property type="protein sequence ID" value="CAJ1373019.1"/>
    <property type="molecule type" value="Genomic_DNA"/>
</dbReference>
<accession>A0AA36MI43</accession>
<sequence length="301" mass="34442">MLASDTTASLRLADRSGSAHLPAAAELSAILRDTAQLFNGRIQLAGSHGHGTALSKVSDYDIWIHTPQRLAIRERELLCRILTMKLEEAEFTMERSVQKRKAYRLYRLQKLGSPDCFDMDVVCVNMFRDCGFNDHDFPHFTRCKSREEARIKCEQLRCCRKSRNAVRVLKALCIHERKGRLQSLPGFLLSILALRIASSCTCETSLELFEQMFDVLFCDRIDGFEYWRSPDGGLAERLRSDLSADFSQLEQNRPGEHRQRWCRALERAIHALNKLFGILNRGDFDALRLHPVLGAQADLLE</sequence>
<dbReference type="Proteomes" id="UP001178507">
    <property type="component" value="Unassembled WGS sequence"/>
</dbReference>
<protein>
    <submittedName>
        <fullName evidence="1">Uncharacterized protein</fullName>
    </submittedName>
</protein>